<dbReference type="PROSITE" id="PS50088">
    <property type="entry name" value="ANK_REPEAT"/>
    <property type="match status" value="5"/>
</dbReference>
<dbReference type="Pfam" id="PF17106">
    <property type="entry name" value="NACHT_sigma"/>
    <property type="match status" value="1"/>
</dbReference>
<dbReference type="Gene3D" id="1.25.40.20">
    <property type="entry name" value="Ankyrin repeat-containing domain"/>
    <property type="match status" value="7"/>
</dbReference>
<feature type="region of interest" description="Disordered" evidence="5">
    <location>
        <begin position="500"/>
        <end position="525"/>
    </location>
</feature>
<dbReference type="GO" id="GO:0008270">
    <property type="term" value="F:zinc ion binding"/>
    <property type="evidence" value="ECO:0007669"/>
    <property type="project" value="UniProtKB-KW"/>
</dbReference>
<feature type="repeat" description="ANK" evidence="3">
    <location>
        <begin position="1232"/>
        <end position="1264"/>
    </location>
</feature>
<dbReference type="CDD" id="cd16449">
    <property type="entry name" value="RING-HC"/>
    <property type="match status" value="1"/>
</dbReference>
<comment type="caution">
    <text evidence="7">The sequence shown here is derived from an EMBL/GenBank/DDBJ whole genome shotgun (WGS) entry which is preliminary data.</text>
</comment>
<evidence type="ECO:0000256" key="1">
    <source>
        <dbReference type="ARBA" id="ARBA00022737"/>
    </source>
</evidence>
<feature type="repeat" description="ANK" evidence="3">
    <location>
        <begin position="1399"/>
        <end position="1424"/>
    </location>
</feature>
<feature type="repeat" description="ANK" evidence="3">
    <location>
        <begin position="1365"/>
        <end position="1389"/>
    </location>
</feature>
<dbReference type="Gene3D" id="3.40.50.1820">
    <property type="entry name" value="alpha/beta hydrolase"/>
    <property type="match status" value="1"/>
</dbReference>
<accession>A0A8H5I615</accession>
<feature type="domain" description="RING-type" evidence="6">
    <location>
        <begin position="62"/>
        <end position="120"/>
    </location>
</feature>
<keyword evidence="1" id="KW-0677">Repeat</keyword>
<proteinExistence type="predicted"/>
<evidence type="ECO:0000256" key="2">
    <source>
        <dbReference type="ARBA" id="ARBA00023043"/>
    </source>
</evidence>
<organism evidence="7 8">
    <name type="scientific">Fusarium mexicanum</name>
    <dbReference type="NCBI Taxonomy" id="751941"/>
    <lineage>
        <taxon>Eukaryota</taxon>
        <taxon>Fungi</taxon>
        <taxon>Dikarya</taxon>
        <taxon>Ascomycota</taxon>
        <taxon>Pezizomycotina</taxon>
        <taxon>Sordariomycetes</taxon>
        <taxon>Hypocreomycetidae</taxon>
        <taxon>Hypocreales</taxon>
        <taxon>Nectriaceae</taxon>
        <taxon>Fusarium</taxon>
        <taxon>Fusarium fujikuroi species complex</taxon>
    </lineage>
</organism>
<dbReference type="PANTHER" id="PTHR24166">
    <property type="entry name" value="ROLLING PEBBLES, ISOFORM B"/>
    <property type="match status" value="1"/>
</dbReference>
<keyword evidence="4" id="KW-0863">Zinc-finger</keyword>
<dbReference type="Pfam" id="PF24883">
    <property type="entry name" value="NPHP3_N"/>
    <property type="match status" value="1"/>
</dbReference>
<feature type="repeat" description="ANK" evidence="3">
    <location>
        <begin position="1740"/>
        <end position="1762"/>
    </location>
</feature>
<dbReference type="EMBL" id="JAAOAM010000442">
    <property type="protein sequence ID" value="KAF5530929.1"/>
    <property type="molecule type" value="Genomic_DNA"/>
</dbReference>
<name>A0A8H5I615_9HYPO</name>
<reference evidence="7 8" key="1">
    <citation type="submission" date="2020-05" db="EMBL/GenBank/DDBJ databases">
        <title>Identification and distribution of gene clusters putatively required for synthesis of sphingolipid metabolism inhibitors in phylogenetically diverse species of the filamentous fungus Fusarium.</title>
        <authorList>
            <person name="Kim H.-S."/>
            <person name="Busman M."/>
            <person name="Brown D.W."/>
            <person name="Divon H."/>
            <person name="Uhlig S."/>
            <person name="Proctor R.H."/>
        </authorList>
    </citation>
    <scope>NUCLEOTIDE SEQUENCE [LARGE SCALE GENOMIC DNA]</scope>
    <source>
        <strain evidence="7 8">NRRL 53147</strain>
    </source>
</reference>
<dbReference type="InterPro" id="IPR027417">
    <property type="entry name" value="P-loop_NTPase"/>
</dbReference>
<dbReference type="InterPro" id="IPR054471">
    <property type="entry name" value="GPIID_WHD"/>
</dbReference>
<evidence type="ECO:0000313" key="7">
    <source>
        <dbReference type="EMBL" id="KAF5530929.1"/>
    </source>
</evidence>
<evidence type="ECO:0000256" key="4">
    <source>
        <dbReference type="PROSITE-ProRule" id="PRU00175"/>
    </source>
</evidence>
<dbReference type="Pfam" id="PF22939">
    <property type="entry name" value="WHD_GPIID"/>
    <property type="match status" value="1"/>
</dbReference>
<dbReference type="InterPro" id="IPR002110">
    <property type="entry name" value="Ankyrin_rpt"/>
</dbReference>
<dbReference type="Proteomes" id="UP000522262">
    <property type="component" value="Unassembled WGS sequence"/>
</dbReference>
<dbReference type="PROSITE" id="PS50297">
    <property type="entry name" value="ANK_REP_REGION"/>
    <property type="match status" value="5"/>
</dbReference>
<dbReference type="InterPro" id="IPR029058">
    <property type="entry name" value="AB_hydrolase_fold"/>
</dbReference>
<keyword evidence="2 3" id="KW-0040">ANK repeat</keyword>
<dbReference type="Gene3D" id="3.40.50.300">
    <property type="entry name" value="P-loop containing nucleotide triphosphate hydrolases"/>
    <property type="match status" value="1"/>
</dbReference>
<evidence type="ECO:0000313" key="8">
    <source>
        <dbReference type="Proteomes" id="UP000522262"/>
    </source>
</evidence>
<evidence type="ECO:0000256" key="3">
    <source>
        <dbReference type="PROSITE-ProRule" id="PRU00023"/>
    </source>
</evidence>
<dbReference type="SUPFAM" id="SSF52540">
    <property type="entry name" value="P-loop containing nucleoside triphosphate hydrolases"/>
    <property type="match status" value="1"/>
</dbReference>
<keyword evidence="8" id="KW-1185">Reference proteome</keyword>
<dbReference type="Pfam" id="PF00023">
    <property type="entry name" value="Ank"/>
    <property type="match status" value="3"/>
</dbReference>
<dbReference type="SUPFAM" id="SSF53474">
    <property type="entry name" value="alpha/beta-Hydrolases"/>
    <property type="match status" value="1"/>
</dbReference>
<dbReference type="InterPro" id="IPR001841">
    <property type="entry name" value="Znf_RING"/>
</dbReference>
<dbReference type="Pfam" id="PF12796">
    <property type="entry name" value="Ank_2"/>
    <property type="match status" value="4"/>
</dbReference>
<dbReference type="InterPro" id="IPR050889">
    <property type="entry name" value="Dendritic_Spine_Reg/Scaffold"/>
</dbReference>
<sequence length="1825" mass="203319">MNTFKNIAKKLKELSTNPTPNYKPVNRANNRVIDVVTENFWPNIRKHILADDSNTQPMKAICSVCWDELHVACITSPEDKLPIGLVAPCGHIMCPACWPSKISDPSHTLFEECRKCPVCETLLECFICRKACDKKVIPALGGKAAIELLPKTAPECGREYRPYCKDCAKPYHGKGDGFCLSPIGGFEHLQNNPGMMKSFRQVWRKPETMYQPDLTVTALETTRNDFPDGIKIWHSPEDAGLDICFIHGLSGNRDKTWTAPGQPNPWPAELLPSRLANARLLTYGYDAYVLKKTVSSTNRLIDHANNLLHDLTAERASSGIVNRPLVFVVHSFGGIVCKTALVISRQSPESHLGQISNCTRGIAFLGTPHRGSWAADWAKIPAWALGQVKSTNRSILDILQINNQYLEFIQTSFLSMLRDLHKKGRPLQITCFFEELPMPGIGTIVSRESASLEGYSVFSIHANHSEMAKFGSAEESGFKRLLGELVRWDAMLGTGDSTVSPVAELESSGKTPNATSSLQTTTGHIFNPPARNLGCSVLWHVTRDMASTALIQNGSSRERPRRDVIIRKPVNSPTKLATQPSATVEACKVNESPGNETPVTTWGNSFNISGGVQYNNTGNGNQFLGSQFHGDVNFVGGNGDNGDQSRERRKAQVLNRLATSPYRGRKDRNPSAVQGTCEWFISHHLYHEWLGQEASKILWVSADPGCGKSVLVKHLVDSVIQTIDSRKVCYFFFKDDFADQKSLLSALSSILQQLFMLDTALLSDEILSQFDANGQWLSASFAEIWQILIKVADSNPDTEIVCLIDAVDECNGHERSQLFKALCELCGSKKSLNLKFLITSRPYREIGMGFKPLENLNLPVIHLSGESDSEMRKIVKEIDIAIRERVKTIAVQQTLTDDEELILVTRLLCVRNRTYLWAHLTLDLIERQLDISKEKIIDITSHLPQNVNEAYERILCRTFSKDKATRMLHLIIAADRPLTVGEMIVALELQQHHQSIDDIEIEPEGRFREKIRDICGLVTVSESRIFLLHQTVKEFLISINHAEPASASWKHSVLVQDPNLTLTYVCVWCLQLDHSTKGRQSTNSRALSHNSRNSFFNYAAKHWANHFNRLSVSNQKKMTNLALEICDDRGPCFLAWSQVYWLSRHGQFVSGFTTLMAASYFGLEPVLRRIIKTQYSQLNKKDETYHRSALSWAAGNGHDGVVERLIRGLSIGPRSLKMVLRRGANVNELDSENRTPLTYAIWNGHLSVVHRLVEAGAWVDVPDVLGGTPTSYAVTSGNSGIKALLVRGNLPRNSNHEEGGKLLLSAAKYGHINVVRVLVEAKETNINLKDGEGWTPLMWAINYRHNRIIKLLLEHKAEVNIRDRAGMTPLHFATRYGQFEVAKLILQTGRADVNLPDFAGLTPLHQAAHWKQDDVAQLILSTGVANIAARVHGKDPAYSWVIRYNSCSTLKLMFDLYGDNVSVQDCAMAIIETDNECLDQEWADKLKVLLKSRKIDISMCDDKGETILHRAVTKRSYKMILEILGTEKAPTNSRNSRGLTPLALACLTLDSDAVSPLLEADSVDLNIADNNGYTPLHHAVQEHSALITSALIATGKASVDMKNRDGRTPLSLACLSGNTTLAKYFLHSPLVNINAQDKYGRTPAHNCVLMGDVNMLRLILRTGRANLNVVDNLWYTPILLAAYRCQWQIVFLLLKYKQAINMKDREGRTVLFWAIIHRQADVVRLLISLEQADLNVRDEEGLTPLSHASQQGNEEIIRMLLDDPDIDVEGEDNTGMTALGHAAKGGHLGAVELLLKEGNAKLLTRDDSGRIILALAAADAMKVKN</sequence>
<evidence type="ECO:0000259" key="6">
    <source>
        <dbReference type="PROSITE" id="PS50089"/>
    </source>
</evidence>
<gene>
    <name evidence="7" type="ORF">FMEXI_13240</name>
</gene>
<keyword evidence="4" id="KW-0862">Zinc</keyword>
<dbReference type="InterPro" id="IPR056884">
    <property type="entry name" value="NPHP3-like_N"/>
</dbReference>
<protein>
    <submittedName>
        <fullName evidence="7">Ankyrin</fullName>
    </submittedName>
</protein>
<feature type="repeat" description="ANK" evidence="3">
    <location>
        <begin position="1332"/>
        <end position="1364"/>
    </location>
</feature>
<dbReference type="SMART" id="SM00248">
    <property type="entry name" value="ANK"/>
    <property type="match status" value="16"/>
</dbReference>
<keyword evidence="4" id="KW-0479">Metal-binding</keyword>
<dbReference type="PANTHER" id="PTHR24166:SF48">
    <property type="entry name" value="PROTEIN VAPYRIN"/>
    <property type="match status" value="1"/>
</dbReference>
<dbReference type="PROSITE" id="PS50089">
    <property type="entry name" value="ZF_RING_2"/>
    <property type="match status" value="1"/>
</dbReference>
<dbReference type="InterPro" id="IPR031353">
    <property type="entry name" value="NACHT_sigma"/>
</dbReference>
<evidence type="ECO:0000256" key="5">
    <source>
        <dbReference type="SAM" id="MobiDB-lite"/>
    </source>
</evidence>
<dbReference type="SUPFAM" id="SSF48403">
    <property type="entry name" value="Ankyrin repeat"/>
    <property type="match status" value="2"/>
</dbReference>
<dbReference type="InterPro" id="IPR036770">
    <property type="entry name" value="Ankyrin_rpt-contain_sf"/>
</dbReference>
<feature type="compositionally biased region" description="Polar residues" evidence="5">
    <location>
        <begin position="508"/>
        <end position="524"/>
    </location>
</feature>